<protein>
    <submittedName>
        <fullName evidence="2">1-acyl-sn-glycerol-3-phosphate acyltransferase</fullName>
    </submittedName>
</protein>
<sequence length="207" mass="23956">MIYPKQNIILKTVFNIYVRWLTARHFHQINYNQIDTDSNRSILLIANHFSVWDTFVLYHINRYFFKRKFHAMVLEGTILKEPMLSYGGAFSVSKSSKGILQSLDFAAELLGNPGNLVLIYPQGKLYSNLVSEVIFEQGVIRIIAKAAGKFNLVFATTFIENFENFKPVANVYLKAETQQDWANVTQLQSVYQQQYTTARQQQTKIIK</sequence>
<keyword evidence="2" id="KW-0012">Acyltransferase</keyword>
<comment type="caution">
    <text evidence="2">The sequence shown here is derived from an EMBL/GenBank/DDBJ whole genome shotgun (WGS) entry which is preliminary data.</text>
</comment>
<dbReference type="SUPFAM" id="SSF69593">
    <property type="entry name" value="Glycerol-3-phosphate (1)-acyltransferase"/>
    <property type="match status" value="1"/>
</dbReference>
<dbReference type="Proteomes" id="UP001597601">
    <property type="component" value="Unassembled WGS sequence"/>
</dbReference>
<keyword evidence="2" id="KW-0808">Transferase</keyword>
<dbReference type="Pfam" id="PF01553">
    <property type="entry name" value="Acyltransferase"/>
    <property type="match status" value="1"/>
</dbReference>
<accession>A0ABW5XRS7</accession>
<reference evidence="3" key="1">
    <citation type="journal article" date="2019" name="Int. J. Syst. Evol. Microbiol.">
        <title>The Global Catalogue of Microorganisms (GCM) 10K type strain sequencing project: providing services to taxonomists for standard genome sequencing and annotation.</title>
        <authorList>
            <consortium name="The Broad Institute Genomics Platform"/>
            <consortium name="The Broad Institute Genome Sequencing Center for Infectious Disease"/>
            <person name="Wu L."/>
            <person name="Ma J."/>
        </authorList>
    </citation>
    <scope>NUCLEOTIDE SEQUENCE [LARGE SCALE GENOMIC DNA]</scope>
    <source>
        <strain evidence="3">KCTC 52232</strain>
    </source>
</reference>
<proteinExistence type="predicted"/>
<gene>
    <name evidence="2" type="ORF">ACFSYC_08075</name>
</gene>
<organism evidence="2 3">
    <name type="scientific">Mucilaginibacter antarcticus</name>
    <dbReference type="NCBI Taxonomy" id="1855725"/>
    <lineage>
        <taxon>Bacteria</taxon>
        <taxon>Pseudomonadati</taxon>
        <taxon>Bacteroidota</taxon>
        <taxon>Sphingobacteriia</taxon>
        <taxon>Sphingobacteriales</taxon>
        <taxon>Sphingobacteriaceae</taxon>
        <taxon>Mucilaginibacter</taxon>
    </lineage>
</organism>
<evidence type="ECO:0000313" key="3">
    <source>
        <dbReference type="Proteomes" id="UP001597601"/>
    </source>
</evidence>
<evidence type="ECO:0000313" key="2">
    <source>
        <dbReference type="EMBL" id="MFD2864643.1"/>
    </source>
</evidence>
<feature type="domain" description="Phospholipid/glycerol acyltransferase" evidence="1">
    <location>
        <begin position="42"/>
        <end position="176"/>
    </location>
</feature>
<dbReference type="InterPro" id="IPR002123">
    <property type="entry name" value="Plipid/glycerol_acylTrfase"/>
</dbReference>
<name>A0ABW5XRS7_9SPHI</name>
<keyword evidence="3" id="KW-1185">Reference proteome</keyword>
<evidence type="ECO:0000259" key="1">
    <source>
        <dbReference type="SMART" id="SM00563"/>
    </source>
</evidence>
<dbReference type="EMBL" id="JBHUON010000007">
    <property type="protein sequence ID" value="MFD2864643.1"/>
    <property type="molecule type" value="Genomic_DNA"/>
</dbReference>
<dbReference type="RefSeq" id="WP_377125479.1">
    <property type="nucleotide sequence ID" value="NZ_JBHUHN010000001.1"/>
</dbReference>
<dbReference type="GO" id="GO:0016746">
    <property type="term" value="F:acyltransferase activity"/>
    <property type="evidence" value="ECO:0007669"/>
    <property type="project" value="UniProtKB-KW"/>
</dbReference>
<dbReference type="SMART" id="SM00563">
    <property type="entry name" value="PlsC"/>
    <property type="match status" value="1"/>
</dbReference>